<evidence type="ECO:0000256" key="1">
    <source>
        <dbReference type="SAM" id="Phobius"/>
    </source>
</evidence>
<dbReference type="EMBL" id="UHDT01000001">
    <property type="protein sequence ID" value="SUM57801.1"/>
    <property type="molecule type" value="Genomic_DNA"/>
</dbReference>
<feature type="transmembrane region" description="Helical" evidence="1">
    <location>
        <begin position="35"/>
        <end position="56"/>
    </location>
</feature>
<accession>A0A0D6XMT7</accession>
<keyword evidence="4" id="KW-1185">Reference proteome</keyword>
<evidence type="ECO:0000313" key="5">
    <source>
        <dbReference type="Proteomes" id="UP000254100"/>
    </source>
</evidence>
<dbReference type="STRING" id="569857.TP70_09630"/>
<sequence length="100" mass="11593">MSKSKKYFYLSVLLIIASFYFNAQNPILNQHFSSIVKIIFICSIINTITLIIAILFADKSIKYLPEKRSWIHRAAKALPWILFVVIVFHLISAFRTFGII</sequence>
<evidence type="ECO:0000313" key="4">
    <source>
        <dbReference type="Proteomes" id="UP000032366"/>
    </source>
</evidence>
<evidence type="ECO:0000313" key="3">
    <source>
        <dbReference type="EMBL" id="SUM57801.1"/>
    </source>
</evidence>
<dbReference type="RefSeq" id="WP_044361281.1">
    <property type="nucleotide sequence ID" value="NZ_JXWY01000100.1"/>
</dbReference>
<gene>
    <name evidence="3" type="ORF">NCTC13832_01492</name>
    <name evidence="2" type="ORF">TP70_09630</name>
</gene>
<feature type="transmembrane region" description="Helical" evidence="1">
    <location>
        <begin position="7"/>
        <end position="23"/>
    </location>
</feature>
<keyword evidence="1" id="KW-0472">Membrane</keyword>
<keyword evidence="1" id="KW-0812">Transmembrane</keyword>
<organism evidence="3 5">
    <name type="scientific">Staphylococcus microti</name>
    <dbReference type="NCBI Taxonomy" id="569857"/>
    <lineage>
        <taxon>Bacteria</taxon>
        <taxon>Bacillati</taxon>
        <taxon>Bacillota</taxon>
        <taxon>Bacilli</taxon>
        <taxon>Bacillales</taxon>
        <taxon>Staphylococcaceae</taxon>
        <taxon>Staphylococcus</taxon>
    </lineage>
</organism>
<feature type="transmembrane region" description="Helical" evidence="1">
    <location>
        <begin position="77"/>
        <end position="97"/>
    </location>
</feature>
<dbReference type="AlphaFoldDB" id="A0A0D6XMT7"/>
<keyword evidence="1" id="KW-1133">Transmembrane helix</keyword>
<dbReference type="OrthoDB" id="2414120at2"/>
<reference evidence="2 4" key="1">
    <citation type="submission" date="2015-01" db="EMBL/GenBank/DDBJ databases">
        <authorList>
            <person name="Guo J."/>
        </authorList>
    </citation>
    <scope>NUCLEOTIDE SEQUENCE [LARGE SCALE GENOMIC DNA]</scope>
    <source>
        <strain evidence="2 4">DSM 22147</strain>
    </source>
</reference>
<proteinExistence type="predicted"/>
<dbReference type="EMBL" id="JXWY01000100">
    <property type="protein sequence ID" value="KIX90134.1"/>
    <property type="molecule type" value="Genomic_DNA"/>
</dbReference>
<dbReference type="Proteomes" id="UP000254100">
    <property type="component" value="Unassembled WGS sequence"/>
</dbReference>
<evidence type="ECO:0000313" key="2">
    <source>
        <dbReference type="EMBL" id="KIX90134.1"/>
    </source>
</evidence>
<dbReference type="Proteomes" id="UP000032366">
    <property type="component" value="Unassembled WGS sequence"/>
</dbReference>
<name>A0A0D6XMT7_9STAP</name>
<protein>
    <submittedName>
        <fullName evidence="3">Membrane protein</fullName>
    </submittedName>
</protein>
<reference evidence="3 5" key="2">
    <citation type="submission" date="2018-06" db="EMBL/GenBank/DDBJ databases">
        <authorList>
            <consortium name="Pathogen Informatics"/>
            <person name="Doyle S."/>
        </authorList>
    </citation>
    <scope>NUCLEOTIDE SEQUENCE [LARGE SCALE GENOMIC DNA]</scope>
    <source>
        <strain evidence="3 5">NCTC13832</strain>
    </source>
</reference>